<dbReference type="InterPro" id="IPR000504">
    <property type="entry name" value="RRM_dom"/>
</dbReference>
<keyword evidence="1" id="KW-0175">Coiled coil</keyword>
<evidence type="ECO:0000313" key="5">
    <source>
        <dbReference type="Proteomes" id="UP001432322"/>
    </source>
</evidence>
<feature type="region of interest" description="Disordered" evidence="2">
    <location>
        <begin position="397"/>
        <end position="613"/>
    </location>
</feature>
<feature type="coiled-coil region" evidence="1">
    <location>
        <begin position="1112"/>
        <end position="1139"/>
    </location>
</feature>
<dbReference type="Gene3D" id="3.30.70.330">
    <property type="match status" value="2"/>
</dbReference>
<dbReference type="AlphaFoldDB" id="A0AAV5WNM8"/>
<feature type="compositionally biased region" description="Basic and acidic residues" evidence="2">
    <location>
        <begin position="397"/>
        <end position="406"/>
    </location>
</feature>
<gene>
    <name evidence="4" type="ORF">PFISCL1PPCAC_23497</name>
</gene>
<keyword evidence="5" id="KW-1185">Reference proteome</keyword>
<evidence type="ECO:0000256" key="2">
    <source>
        <dbReference type="SAM" id="MobiDB-lite"/>
    </source>
</evidence>
<dbReference type="EMBL" id="BTSY01000006">
    <property type="protein sequence ID" value="GMT32200.1"/>
    <property type="molecule type" value="Genomic_DNA"/>
</dbReference>
<dbReference type="Proteomes" id="UP001432322">
    <property type="component" value="Unassembled WGS sequence"/>
</dbReference>
<feature type="compositionally biased region" description="Low complexity" evidence="2">
    <location>
        <begin position="50"/>
        <end position="65"/>
    </location>
</feature>
<protein>
    <recommendedName>
        <fullName evidence="3">RRM domain-containing protein</fullName>
    </recommendedName>
</protein>
<accession>A0AAV5WNM8</accession>
<feature type="compositionally biased region" description="Low complexity" evidence="2">
    <location>
        <begin position="1"/>
        <end position="16"/>
    </location>
</feature>
<name>A0AAV5WNM8_9BILA</name>
<dbReference type="GO" id="GO:0003723">
    <property type="term" value="F:RNA binding"/>
    <property type="evidence" value="ECO:0007669"/>
    <property type="project" value="InterPro"/>
</dbReference>
<feature type="non-terminal residue" evidence="4">
    <location>
        <position position="1"/>
    </location>
</feature>
<evidence type="ECO:0000256" key="1">
    <source>
        <dbReference type="SAM" id="Coils"/>
    </source>
</evidence>
<feature type="compositionally biased region" description="Polar residues" evidence="2">
    <location>
        <begin position="517"/>
        <end position="527"/>
    </location>
</feature>
<reference evidence="4" key="1">
    <citation type="submission" date="2023-10" db="EMBL/GenBank/DDBJ databases">
        <title>Genome assembly of Pristionchus species.</title>
        <authorList>
            <person name="Yoshida K."/>
            <person name="Sommer R.J."/>
        </authorList>
    </citation>
    <scope>NUCLEOTIDE SEQUENCE</scope>
    <source>
        <strain evidence="4">RS5133</strain>
    </source>
</reference>
<dbReference type="CDD" id="cd00590">
    <property type="entry name" value="RRM_SF"/>
    <property type="match status" value="1"/>
</dbReference>
<dbReference type="SMART" id="SM00360">
    <property type="entry name" value="RRM"/>
    <property type="match status" value="2"/>
</dbReference>
<dbReference type="InterPro" id="IPR012677">
    <property type="entry name" value="Nucleotide-bd_a/b_plait_sf"/>
</dbReference>
<feature type="region of interest" description="Disordered" evidence="2">
    <location>
        <begin position="339"/>
        <end position="384"/>
    </location>
</feature>
<evidence type="ECO:0000259" key="3">
    <source>
        <dbReference type="SMART" id="SM00360"/>
    </source>
</evidence>
<organism evidence="4 5">
    <name type="scientific">Pristionchus fissidentatus</name>
    <dbReference type="NCBI Taxonomy" id="1538716"/>
    <lineage>
        <taxon>Eukaryota</taxon>
        <taxon>Metazoa</taxon>
        <taxon>Ecdysozoa</taxon>
        <taxon>Nematoda</taxon>
        <taxon>Chromadorea</taxon>
        <taxon>Rhabditida</taxon>
        <taxon>Rhabditina</taxon>
        <taxon>Diplogasteromorpha</taxon>
        <taxon>Diplogasteroidea</taxon>
        <taxon>Neodiplogasteridae</taxon>
        <taxon>Pristionchus</taxon>
    </lineage>
</organism>
<evidence type="ECO:0000313" key="4">
    <source>
        <dbReference type="EMBL" id="GMT32200.1"/>
    </source>
</evidence>
<proteinExistence type="predicted"/>
<comment type="caution">
    <text evidence="4">The sequence shown here is derived from an EMBL/GenBank/DDBJ whole genome shotgun (WGS) entry which is preliminary data.</text>
</comment>
<feature type="region of interest" description="Disordered" evidence="2">
    <location>
        <begin position="1"/>
        <end position="80"/>
    </location>
</feature>
<feature type="compositionally biased region" description="Basic and acidic residues" evidence="2">
    <location>
        <begin position="464"/>
        <end position="476"/>
    </location>
</feature>
<feature type="compositionally biased region" description="Polar residues" evidence="2">
    <location>
        <begin position="17"/>
        <end position="27"/>
    </location>
</feature>
<feature type="domain" description="RRM" evidence="3">
    <location>
        <begin position="1139"/>
        <end position="1205"/>
    </location>
</feature>
<dbReference type="SUPFAM" id="SSF54928">
    <property type="entry name" value="RNA-binding domain, RBD"/>
    <property type="match status" value="2"/>
</dbReference>
<sequence length="1211" mass="134733">QPSPSSHANNAAPSNSTTVNNGENNIQRPAMPTFPYGFIPNQVTPQLSPGSNSNNTAGGSSNSATMNNGENNPQRPGMPALPYGFFPNQMMPQPFPSFQVNPTCDPINGTFPQLGMPQMMPNMPMFNMNCFPQMPGMAPQMFNPMQFAPPGMNPFLPAGQSMPMGMMPPMNYVQYMLVPVNMMTGQPIMNQQAPIPVQIKAEPFDEDLQCTSVRKIMPMNGPNHKSNQPGPTVAIIKEEPLDEDIQCRAIGKNADEVTMAPDQQFADPNRIIKTESADSDIECVEVRTRPHHSFSMSLILVDDKDEVETESVDEREMRNSMCNSILTRASVSMDASLPLESPLHTKPQPARPSIIPEEIPDNQESTSDRDSPIVPAQRVPTPVPPIETASLAFETTRMGEARREECATPSVRSPPRPHAIHVDPLPSSHSMHSKSGKTPLSDKSASHESTKTVESGEIMFSSPERYRSKPIRREESTGNGKHTVAKRITLPCEKSDDEDIDSILSDLGKEFGVQPTVKPTTVASESQAPIRPRIPPRFPRKMSSGSEDERESRRRDKEKKREKRREVSRERSTSPWRYATEHSKKSKRRRKSSSSSSSSRSPLPLKKQRTDDAHSVIMKQVPVHLKEETIARYFQAKYGKCRVAMLSGGKTTRSARIVFESKKDRDAAYAATTHHIHSYKLMVFGAASSDALSEKKMEEKAQPMVPNRLQGDGAKPKEAPVIASSSSLLREALPVSMHEPYPPLKVYCGMSGLFNKDVLLSAGPIPTGCSLKSVVDYFRGKGVCVMSMPKSSPHCRQFLILSFSILPEAKKLLEADHQVDGHAIPVSPPYDVHVKTVGGKEEDMVETLEKSCGPLAKMRRINSSYPHLALGFLTFARPQDAECALQRRSLEMKGGGRIEIVPPTTNYAFNPFKEIWGAKLRREAAKMAKLKPSETADNKTIMPGQPDAFLSILTVGPIPDHLLKECDEFLLKMLPQVYDIPYPIEGRNFRLLTVSDSVVIAKLLYKGFIQVGEKQERILVSPSFDVTLGKGLRDYKENEILNFMQKNYGPIVRPIVCKSTGAHRVSFGRMHDALRVIADSPHLKTLQIVATERNPNTSFIPFVKFVDFRFLYKRAEEAIKEEQAENDRIQSERQDGEKSIVVSIVGQLLPDKSAITKHFAQFGTIERFTVKDGNHAIIQFSLQMQAQKALVKSNVYIGGRWIKATQYSINQ</sequence>
<dbReference type="InterPro" id="IPR035979">
    <property type="entry name" value="RBD_domain_sf"/>
</dbReference>
<feature type="domain" description="RRM" evidence="3">
    <location>
        <begin position="615"/>
        <end position="684"/>
    </location>
</feature>